<comment type="caution">
    <text evidence="2">The sequence shown here is derived from an EMBL/GenBank/DDBJ whole genome shotgun (WGS) entry which is preliminary data.</text>
</comment>
<evidence type="ECO:0000313" key="3">
    <source>
        <dbReference type="Proteomes" id="UP000574390"/>
    </source>
</evidence>
<dbReference type="AlphaFoldDB" id="A0A7J6TEW3"/>
<dbReference type="EMBL" id="JABANM010007697">
    <property type="protein sequence ID" value="KAF4743834.1"/>
    <property type="molecule type" value="Genomic_DNA"/>
</dbReference>
<reference evidence="2 3" key="1">
    <citation type="submission" date="2020-04" db="EMBL/GenBank/DDBJ databases">
        <title>Perkinsus olseni comparative genomics.</title>
        <authorList>
            <person name="Bogema D.R."/>
        </authorList>
    </citation>
    <scope>NUCLEOTIDE SEQUENCE [LARGE SCALE GENOMIC DNA]</scope>
    <source>
        <strain evidence="2">ATCC PRA-205</strain>
    </source>
</reference>
<keyword evidence="1" id="KW-0812">Transmembrane</keyword>
<gene>
    <name evidence="2" type="ORF">FOZ62_000417</name>
</gene>
<proteinExistence type="predicted"/>
<protein>
    <submittedName>
        <fullName evidence="2">Uncharacterized protein</fullName>
    </submittedName>
</protein>
<evidence type="ECO:0000256" key="1">
    <source>
        <dbReference type="SAM" id="Phobius"/>
    </source>
</evidence>
<dbReference type="Proteomes" id="UP000574390">
    <property type="component" value="Unassembled WGS sequence"/>
</dbReference>
<keyword evidence="1" id="KW-0472">Membrane</keyword>
<accession>A0A7J6TEW3</accession>
<name>A0A7J6TEW3_PEROL</name>
<sequence length="90" mass="9975">MHVPGLASLLEKKLRDPSVNVAAPEALADLTKKSLPVVPFLFLFYLALPGYILYLVGAGGLGMVSYWFASEFCLADDDNARVRYCRRPRV</sequence>
<organism evidence="2 3">
    <name type="scientific">Perkinsus olseni</name>
    <name type="common">Perkinsus atlanticus</name>
    <dbReference type="NCBI Taxonomy" id="32597"/>
    <lineage>
        <taxon>Eukaryota</taxon>
        <taxon>Sar</taxon>
        <taxon>Alveolata</taxon>
        <taxon>Perkinsozoa</taxon>
        <taxon>Perkinsea</taxon>
        <taxon>Perkinsida</taxon>
        <taxon>Perkinsidae</taxon>
        <taxon>Perkinsus</taxon>
    </lineage>
</organism>
<evidence type="ECO:0000313" key="2">
    <source>
        <dbReference type="EMBL" id="KAF4743834.1"/>
    </source>
</evidence>
<keyword evidence="1" id="KW-1133">Transmembrane helix</keyword>
<feature type="transmembrane region" description="Helical" evidence="1">
    <location>
        <begin position="37"/>
        <end position="56"/>
    </location>
</feature>